<dbReference type="Pfam" id="PF13560">
    <property type="entry name" value="HTH_31"/>
    <property type="match status" value="1"/>
</dbReference>
<name>A0ABW7R318_9ACTN</name>
<dbReference type="SMART" id="SM00327">
    <property type="entry name" value="VWA"/>
    <property type="match status" value="1"/>
</dbReference>
<dbReference type="SUPFAM" id="SSF53300">
    <property type="entry name" value="vWA-like"/>
    <property type="match status" value="1"/>
</dbReference>
<keyword evidence="5" id="KW-1185">Reference proteome</keyword>
<evidence type="ECO:0000256" key="1">
    <source>
        <dbReference type="SAM" id="MobiDB-lite"/>
    </source>
</evidence>
<dbReference type="RefSeq" id="WP_397718694.1">
    <property type="nucleotide sequence ID" value="NZ_JBIRGN010000014.1"/>
</dbReference>
<evidence type="ECO:0000313" key="5">
    <source>
        <dbReference type="Proteomes" id="UP001610818"/>
    </source>
</evidence>
<sequence>MADYTGGVTGARPQGGEMPRKPPRLYPEHDPVHRFAQQLRVLVRAAGKPTRVQLARQMHCSASTVTHILNGDRLPSWPQVVALAEACGVPPEPLHETWMQADADNESTHRPTHYHPLAISAPTLPLYVACDVSMSLAPQVPALNEALLRLSRTLRESPLLNSMTRVCVIAFGDTAQVVTPLSDFTDRATITPLEAEGGCAYGPPLKLLRSTIEQDVTALRAEGHQVYRPVVFFLTDGEPNDPMTWESEHAALTAADWGYHPHILAFGLGTSHPSTIRRIATLGAFQAHHAASAVDALSEFVTSRLKSLEAKAPYPGTPEFAGVVFSTIDGIDQL</sequence>
<feature type="domain" description="HTH cro/C1-type" evidence="3">
    <location>
        <begin position="50"/>
        <end position="94"/>
    </location>
</feature>
<evidence type="ECO:0000259" key="2">
    <source>
        <dbReference type="PROSITE" id="PS50234"/>
    </source>
</evidence>
<reference evidence="4 5" key="1">
    <citation type="submission" date="2024-10" db="EMBL/GenBank/DDBJ databases">
        <title>The Natural Products Discovery Center: Release of the First 8490 Sequenced Strains for Exploring Actinobacteria Biosynthetic Diversity.</title>
        <authorList>
            <person name="Kalkreuter E."/>
            <person name="Kautsar S.A."/>
            <person name="Yang D."/>
            <person name="Bader C.D."/>
            <person name="Teijaro C.N."/>
            <person name="Fluegel L."/>
            <person name="Davis C.M."/>
            <person name="Simpson J.R."/>
            <person name="Lauterbach L."/>
            <person name="Steele A.D."/>
            <person name="Gui C."/>
            <person name="Meng S."/>
            <person name="Li G."/>
            <person name="Viehrig K."/>
            <person name="Ye F."/>
            <person name="Su P."/>
            <person name="Kiefer A.F."/>
            <person name="Nichols A."/>
            <person name="Cepeda A.J."/>
            <person name="Yan W."/>
            <person name="Fan B."/>
            <person name="Jiang Y."/>
            <person name="Adhikari A."/>
            <person name="Zheng C.-J."/>
            <person name="Schuster L."/>
            <person name="Cowan T.M."/>
            <person name="Smanski M.J."/>
            <person name="Chevrette M.G."/>
            <person name="De Carvalho L.P.S."/>
            <person name="Shen B."/>
        </authorList>
    </citation>
    <scope>NUCLEOTIDE SEQUENCE [LARGE SCALE GENOMIC DNA]</scope>
    <source>
        <strain evidence="4 5">NPDC017990</strain>
    </source>
</reference>
<dbReference type="InterPro" id="IPR010982">
    <property type="entry name" value="Lambda_DNA-bd_dom_sf"/>
</dbReference>
<dbReference type="Gene3D" id="1.10.260.40">
    <property type="entry name" value="lambda repressor-like DNA-binding domains"/>
    <property type="match status" value="1"/>
</dbReference>
<comment type="caution">
    <text evidence="4">The sequence shown here is derived from an EMBL/GenBank/DDBJ whole genome shotgun (WGS) entry which is preliminary data.</text>
</comment>
<dbReference type="SMART" id="SM00530">
    <property type="entry name" value="HTH_XRE"/>
    <property type="match status" value="1"/>
</dbReference>
<feature type="domain" description="VWFA" evidence="2">
    <location>
        <begin position="125"/>
        <end position="305"/>
    </location>
</feature>
<dbReference type="PROSITE" id="PS50943">
    <property type="entry name" value="HTH_CROC1"/>
    <property type="match status" value="1"/>
</dbReference>
<dbReference type="InterPro" id="IPR001387">
    <property type="entry name" value="Cro/C1-type_HTH"/>
</dbReference>
<dbReference type="InterPro" id="IPR002035">
    <property type="entry name" value="VWF_A"/>
</dbReference>
<accession>A0ABW7R318</accession>
<protein>
    <submittedName>
        <fullName evidence="4">Helix-turn-helix domain-containing protein</fullName>
    </submittedName>
</protein>
<dbReference type="Pfam" id="PF00092">
    <property type="entry name" value="VWA"/>
    <property type="match status" value="1"/>
</dbReference>
<feature type="region of interest" description="Disordered" evidence="1">
    <location>
        <begin position="1"/>
        <end position="24"/>
    </location>
</feature>
<organism evidence="4 5">
    <name type="scientific">Streptomyces longisporoflavus</name>
    <dbReference type="NCBI Taxonomy" id="28044"/>
    <lineage>
        <taxon>Bacteria</taxon>
        <taxon>Bacillati</taxon>
        <taxon>Actinomycetota</taxon>
        <taxon>Actinomycetes</taxon>
        <taxon>Kitasatosporales</taxon>
        <taxon>Streptomycetaceae</taxon>
        <taxon>Streptomyces</taxon>
    </lineage>
</organism>
<dbReference type="EMBL" id="JBIRGQ010000014">
    <property type="protein sequence ID" value="MFH8551663.1"/>
    <property type="molecule type" value="Genomic_DNA"/>
</dbReference>
<dbReference type="Gene3D" id="3.40.50.410">
    <property type="entry name" value="von Willebrand factor, type A domain"/>
    <property type="match status" value="1"/>
</dbReference>
<gene>
    <name evidence="4" type="ORF">ACH4F9_42470</name>
</gene>
<proteinExistence type="predicted"/>
<evidence type="ECO:0000259" key="3">
    <source>
        <dbReference type="PROSITE" id="PS50943"/>
    </source>
</evidence>
<dbReference type="SUPFAM" id="SSF47413">
    <property type="entry name" value="lambda repressor-like DNA-binding domains"/>
    <property type="match status" value="1"/>
</dbReference>
<dbReference type="InterPro" id="IPR036465">
    <property type="entry name" value="vWFA_dom_sf"/>
</dbReference>
<dbReference type="CDD" id="cd00093">
    <property type="entry name" value="HTH_XRE"/>
    <property type="match status" value="1"/>
</dbReference>
<dbReference type="PROSITE" id="PS50234">
    <property type="entry name" value="VWFA"/>
    <property type="match status" value="1"/>
</dbReference>
<dbReference type="Proteomes" id="UP001610818">
    <property type="component" value="Unassembled WGS sequence"/>
</dbReference>
<evidence type="ECO:0000313" key="4">
    <source>
        <dbReference type="EMBL" id="MFH8551663.1"/>
    </source>
</evidence>